<dbReference type="GO" id="GO:0005829">
    <property type="term" value="C:cytosol"/>
    <property type="evidence" value="ECO:0007669"/>
    <property type="project" value="TreeGrafter"/>
</dbReference>
<dbReference type="EMBL" id="BMJV01000003">
    <property type="protein sequence ID" value="GGG72283.1"/>
    <property type="molecule type" value="Genomic_DNA"/>
</dbReference>
<protein>
    <submittedName>
        <fullName evidence="5">Dihydrodipicolinate synthase family protein</fullName>
    </submittedName>
</protein>
<dbReference type="Proteomes" id="UP000617145">
    <property type="component" value="Unassembled WGS sequence"/>
</dbReference>
<sequence>MSNALEHTTGLHVVAQTPFLDDGTLDLPSIDTLSAFYYRHGAQGLTVLGVSGEAQKLTVDETIAVAARYVAAAEGHRIIAGVSHPNLATLVEVTAQVMAEGADAVMICPPSGIRTDEDLMRYFDAVFSRIGDVPTVLQDFPASSGVMMSVPALDRLLSAFPQIGVIKEEDFPSPIKITRMRAELSRPVRILTGNNGQFLVQEMERGADGPMAGFSYPEMLSGVYDLMTAGKRAEAHDLFNRYLPLLKHEAQGQWGIALRKEMMRRRGALTSNALRGPGPKLTEADLAELDFLVGRMDLPQG</sequence>
<dbReference type="PANTHER" id="PTHR12128:SF66">
    <property type="entry name" value="4-HYDROXY-2-OXOGLUTARATE ALDOLASE, MITOCHONDRIAL"/>
    <property type="match status" value="1"/>
</dbReference>
<dbReference type="Gene3D" id="3.20.20.70">
    <property type="entry name" value="Aldolase class I"/>
    <property type="match status" value="1"/>
</dbReference>
<dbReference type="PRINTS" id="PR00146">
    <property type="entry name" value="DHPICSNTHASE"/>
</dbReference>
<dbReference type="RefSeq" id="WP_188790108.1">
    <property type="nucleotide sequence ID" value="NZ_BMJV01000003.1"/>
</dbReference>
<proteinExistence type="inferred from homology"/>
<evidence type="ECO:0000256" key="4">
    <source>
        <dbReference type="PIRSR" id="PIRSR001365-2"/>
    </source>
</evidence>
<dbReference type="AlphaFoldDB" id="A0A8J2ZK69"/>
<evidence type="ECO:0000313" key="6">
    <source>
        <dbReference type="Proteomes" id="UP000617145"/>
    </source>
</evidence>
<comment type="caution">
    <text evidence="5">The sequence shown here is derived from an EMBL/GenBank/DDBJ whole genome shotgun (WGS) entry which is preliminary data.</text>
</comment>
<dbReference type="SMART" id="SM01130">
    <property type="entry name" value="DHDPS"/>
    <property type="match status" value="1"/>
</dbReference>
<keyword evidence="2 3" id="KW-0456">Lyase</keyword>
<dbReference type="GO" id="GO:0008840">
    <property type="term" value="F:4-hydroxy-tetrahydrodipicolinate synthase activity"/>
    <property type="evidence" value="ECO:0007669"/>
    <property type="project" value="TreeGrafter"/>
</dbReference>
<organism evidence="5 6">
    <name type="scientific">Salipiger pallidus</name>
    <dbReference type="NCBI Taxonomy" id="1775170"/>
    <lineage>
        <taxon>Bacteria</taxon>
        <taxon>Pseudomonadati</taxon>
        <taxon>Pseudomonadota</taxon>
        <taxon>Alphaproteobacteria</taxon>
        <taxon>Rhodobacterales</taxon>
        <taxon>Roseobacteraceae</taxon>
        <taxon>Salipiger</taxon>
    </lineage>
</organism>
<gene>
    <name evidence="5" type="ORF">GCM10011415_20400</name>
</gene>
<keyword evidence="6" id="KW-1185">Reference proteome</keyword>
<reference evidence="5" key="2">
    <citation type="submission" date="2020-09" db="EMBL/GenBank/DDBJ databases">
        <authorList>
            <person name="Sun Q."/>
            <person name="Zhou Y."/>
        </authorList>
    </citation>
    <scope>NUCLEOTIDE SEQUENCE</scope>
    <source>
        <strain evidence="5">CGMCC 1.15762</strain>
    </source>
</reference>
<evidence type="ECO:0000256" key="2">
    <source>
        <dbReference type="ARBA" id="ARBA00023239"/>
    </source>
</evidence>
<evidence type="ECO:0000313" key="5">
    <source>
        <dbReference type="EMBL" id="GGG72283.1"/>
    </source>
</evidence>
<dbReference type="Pfam" id="PF00701">
    <property type="entry name" value="DHDPS"/>
    <property type="match status" value="1"/>
</dbReference>
<accession>A0A8J2ZK69</accession>
<evidence type="ECO:0000256" key="3">
    <source>
        <dbReference type="PIRNR" id="PIRNR001365"/>
    </source>
</evidence>
<dbReference type="InterPro" id="IPR002220">
    <property type="entry name" value="DapA-like"/>
</dbReference>
<dbReference type="PIRSF" id="PIRSF001365">
    <property type="entry name" value="DHDPS"/>
    <property type="match status" value="1"/>
</dbReference>
<feature type="binding site" evidence="4">
    <location>
        <position position="211"/>
    </location>
    <ligand>
        <name>pyruvate</name>
        <dbReference type="ChEBI" id="CHEBI:15361"/>
    </ligand>
</feature>
<dbReference type="PANTHER" id="PTHR12128">
    <property type="entry name" value="DIHYDRODIPICOLINATE SYNTHASE"/>
    <property type="match status" value="1"/>
</dbReference>
<dbReference type="CDD" id="cd00408">
    <property type="entry name" value="DHDPS-like"/>
    <property type="match status" value="1"/>
</dbReference>
<reference evidence="5" key="1">
    <citation type="journal article" date="2014" name="Int. J. Syst. Evol. Microbiol.">
        <title>Complete genome sequence of Corynebacterium casei LMG S-19264T (=DSM 44701T), isolated from a smear-ripened cheese.</title>
        <authorList>
            <consortium name="US DOE Joint Genome Institute (JGI-PGF)"/>
            <person name="Walter F."/>
            <person name="Albersmeier A."/>
            <person name="Kalinowski J."/>
            <person name="Ruckert C."/>
        </authorList>
    </citation>
    <scope>NUCLEOTIDE SEQUENCE</scope>
    <source>
        <strain evidence="5">CGMCC 1.15762</strain>
    </source>
</reference>
<evidence type="ECO:0000256" key="1">
    <source>
        <dbReference type="ARBA" id="ARBA00007592"/>
    </source>
</evidence>
<dbReference type="InterPro" id="IPR013785">
    <property type="entry name" value="Aldolase_TIM"/>
</dbReference>
<dbReference type="SUPFAM" id="SSF51569">
    <property type="entry name" value="Aldolase"/>
    <property type="match status" value="1"/>
</dbReference>
<name>A0A8J2ZK69_9RHOB</name>
<comment type="similarity">
    <text evidence="1 3">Belongs to the DapA family.</text>
</comment>